<keyword evidence="2" id="KW-0238">DNA-binding</keyword>
<evidence type="ECO:0000313" key="6">
    <source>
        <dbReference type="Proteomes" id="UP001359781"/>
    </source>
</evidence>
<accession>A0ABU8NYN7</accession>
<keyword evidence="1" id="KW-0805">Transcription regulation</keyword>
<evidence type="ECO:0000313" key="5">
    <source>
        <dbReference type="EMBL" id="MEJ4099239.1"/>
    </source>
</evidence>
<proteinExistence type="predicted"/>
<protein>
    <submittedName>
        <fullName evidence="5">MarR family transcriptional regulator</fullName>
    </submittedName>
</protein>
<dbReference type="SUPFAM" id="SSF46785">
    <property type="entry name" value="Winged helix' DNA-binding domain"/>
    <property type="match status" value="1"/>
</dbReference>
<dbReference type="EMBL" id="JBAHVJ010000002">
    <property type="protein sequence ID" value="MEJ4099239.1"/>
    <property type="molecule type" value="Genomic_DNA"/>
</dbReference>
<dbReference type="RefSeq" id="WP_337889809.1">
    <property type="nucleotide sequence ID" value="NZ_JBAHVI010000003.1"/>
</dbReference>
<comment type="caution">
    <text evidence="5">The sequence shown here is derived from an EMBL/GenBank/DDBJ whole genome shotgun (WGS) entry which is preliminary data.</text>
</comment>
<dbReference type="Gene3D" id="1.10.10.10">
    <property type="entry name" value="Winged helix-like DNA-binding domain superfamily/Winged helix DNA-binding domain"/>
    <property type="match status" value="1"/>
</dbReference>
<name>A0ABU8NYN7_9CORY</name>
<keyword evidence="6" id="KW-1185">Reference proteome</keyword>
<keyword evidence="3" id="KW-0804">Transcription</keyword>
<dbReference type="Proteomes" id="UP001359781">
    <property type="component" value="Unassembled WGS sequence"/>
</dbReference>
<evidence type="ECO:0000259" key="4">
    <source>
        <dbReference type="PROSITE" id="PS50995"/>
    </source>
</evidence>
<feature type="domain" description="HTH marR-type" evidence="4">
    <location>
        <begin position="6"/>
        <end position="141"/>
    </location>
</feature>
<evidence type="ECO:0000256" key="2">
    <source>
        <dbReference type="ARBA" id="ARBA00023125"/>
    </source>
</evidence>
<dbReference type="PANTHER" id="PTHR42756:SF1">
    <property type="entry name" value="TRANSCRIPTIONAL REPRESSOR OF EMRAB OPERON"/>
    <property type="match status" value="1"/>
</dbReference>
<dbReference type="PANTHER" id="PTHR42756">
    <property type="entry name" value="TRANSCRIPTIONAL REGULATOR, MARR"/>
    <property type="match status" value="1"/>
</dbReference>
<sequence length="150" mass="16985">MSSPTPEEVARKVRPALTKLYVMYFRVADQSNLTGPQLSIMTRMKENGESRISHLAKEEGIRMPTASNALHQLEQRGMVERIRDTHDRRGVRVRLTELGLTELKRVGEERTKNLTGMLKQLSDEELKRADKLVDIINSLAATYGTPDAPQ</sequence>
<gene>
    <name evidence="5" type="ORF">V5S96_02535</name>
</gene>
<organism evidence="5 6">
    <name type="scientific">Corynebacterium mastitidis</name>
    <dbReference type="NCBI Taxonomy" id="161890"/>
    <lineage>
        <taxon>Bacteria</taxon>
        <taxon>Bacillati</taxon>
        <taxon>Actinomycetota</taxon>
        <taxon>Actinomycetes</taxon>
        <taxon>Mycobacteriales</taxon>
        <taxon>Corynebacteriaceae</taxon>
        <taxon>Corynebacterium</taxon>
    </lineage>
</organism>
<dbReference type="InterPro" id="IPR000835">
    <property type="entry name" value="HTH_MarR-typ"/>
</dbReference>
<reference evidence="5 6" key="1">
    <citation type="submission" date="2024-02" db="EMBL/GenBank/DDBJ databases">
        <title>Whole genome sequencing and characterization of Corynebacterium isolated from the ocular surface of dry eye disease sufferers.</title>
        <authorList>
            <person name="Naqvi M."/>
        </authorList>
    </citation>
    <scope>NUCLEOTIDE SEQUENCE [LARGE SCALE GENOMIC DNA]</scope>
    <source>
        <strain evidence="5 6">PCRF</strain>
    </source>
</reference>
<dbReference type="PROSITE" id="PS50995">
    <property type="entry name" value="HTH_MARR_2"/>
    <property type="match status" value="1"/>
</dbReference>
<evidence type="ECO:0000256" key="1">
    <source>
        <dbReference type="ARBA" id="ARBA00023015"/>
    </source>
</evidence>
<dbReference type="Pfam" id="PF01047">
    <property type="entry name" value="MarR"/>
    <property type="match status" value="1"/>
</dbReference>
<dbReference type="InterPro" id="IPR036388">
    <property type="entry name" value="WH-like_DNA-bd_sf"/>
</dbReference>
<dbReference type="SMART" id="SM00347">
    <property type="entry name" value="HTH_MARR"/>
    <property type="match status" value="1"/>
</dbReference>
<dbReference type="InterPro" id="IPR036390">
    <property type="entry name" value="WH_DNA-bd_sf"/>
</dbReference>
<evidence type="ECO:0000256" key="3">
    <source>
        <dbReference type="ARBA" id="ARBA00023163"/>
    </source>
</evidence>